<dbReference type="AlphaFoldDB" id="A0AAE3DIX2"/>
<dbReference type="RefSeq" id="WP_177977182.1">
    <property type="nucleotide sequence ID" value="NZ_JAJEPU010000039.1"/>
</dbReference>
<name>A0AAE3DIX2_9FIRM</name>
<protein>
    <submittedName>
        <fullName evidence="1">Molecular chaperone Hsp90</fullName>
    </submittedName>
</protein>
<dbReference type="EMBL" id="JAJEPU010000039">
    <property type="protein sequence ID" value="MCC2165525.1"/>
    <property type="molecule type" value="Genomic_DNA"/>
</dbReference>
<reference evidence="1" key="1">
    <citation type="submission" date="2021-10" db="EMBL/GenBank/DDBJ databases">
        <title>Anaerobic single-cell dispensing facilitates the cultivation of human gut bacteria.</title>
        <authorList>
            <person name="Afrizal A."/>
        </authorList>
    </citation>
    <scope>NUCLEOTIDE SEQUENCE</scope>
    <source>
        <strain evidence="1">CLA-AA-H274</strain>
    </source>
</reference>
<sequence>MENQLMNYIVEKTHELIDASSCCAEAKQAGQAWLDALGTEKEAEMTKNYIAELEEDIIPIDGLIAFAESPAGAGVFGDKAGAVAEHAKEIKAKGAKYCDCPACSAVEAILAKKDEMLK</sequence>
<gene>
    <name evidence="1" type="ORF">LKD32_11690</name>
</gene>
<comment type="caution">
    <text evidence="1">The sequence shown here is derived from an EMBL/GenBank/DDBJ whole genome shotgun (WGS) entry which is preliminary data.</text>
</comment>
<accession>A0AAE3DIX2</accession>
<proteinExistence type="predicted"/>
<evidence type="ECO:0000313" key="2">
    <source>
        <dbReference type="Proteomes" id="UP001198962"/>
    </source>
</evidence>
<evidence type="ECO:0000313" key="1">
    <source>
        <dbReference type="EMBL" id="MCC2165525.1"/>
    </source>
</evidence>
<organism evidence="1 2">
    <name type="scientific">Brotaphodocola catenula</name>
    <dbReference type="NCBI Taxonomy" id="2885361"/>
    <lineage>
        <taxon>Bacteria</taxon>
        <taxon>Bacillati</taxon>
        <taxon>Bacillota</taxon>
        <taxon>Clostridia</taxon>
        <taxon>Lachnospirales</taxon>
        <taxon>Lachnospiraceae</taxon>
        <taxon>Brotaphodocola</taxon>
    </lineage>
</organism>
<keyword evidence="2" id="KW-1185">Reference proteome</keyword>
<dbReference type="Proteomes" id="UP001198962">
    <property type="component" value="Unassembled WGS sequence"/>
</dbReference>